<dbReference type="OrthoDB" id="10017101at2759"/>
<dbReference type="InterPro" id="IPR029063">
    <property type="entry name" value="SAM-dependent_MTases_sf"/>
</dbReference>
<feature type="region of interest" description="Disordered" evidence="7">
    <location>
        <begin position="139"/>
        <end position="200"/>
    </location>
</feature>
<feature type="region of interest" description="Disordered" evidence="7">
    <location>
        <begin position="1"/>
        <end position="61"/>
    </location>
</feature>
<dbReference type="Proteomes" id="UP000440578">
    <property type="component" value="Unassembled WGS sequence"/>
</dbReference>
<keyword evidence="4 5" id="KW-0949">S-adenosyl-L-methionine</keyword>
<dbReference type="PROSITE" id="PS51515">
    <property type="entry name" value="BIN3_SAM"/>
    <property type="match status" value="1"/>
</dbReference>
<evidence type="ECO:0000256" key="3">
    <source>
        <dbReference type="ARBA" id="ARBA00022679"/>
    </source>
</evidence>
<gene>
    <name evidence="9" type="primary">mepce_2</name>
    <name evidence="9" type="ORF">FJT64_024249</name>
</gene>
<keyword evidence="10" id="KW-1185">Reference proteome</keyword>
<feature type="compositionally biased region" description="Low complexity" evidence="7">
    <location>
        <begin position="631"/>
        <end position="667"/>
    </location>
</feature>
<dbReference type="Pfam" id="PF06859">
    <property type="entry name" value="Bin3"/>
    <property type="match status" value="1"/>
</dbReference>
<dbReference type="SUPFAM" id="SSF53335">
    <property type="entry name" value="S-adenosyl-L-methionine-dependent methyltransferases"/>
    <property type="match status" value="1"/>
</dbReference>
<feature type="compositionally biased region" description="Polar residues" evidence="7">
    <location>
        <begin position="581"/>
        <end position="590"/>
    </location>
</feature>
<evidence type="ECO:0000256" key="5">
    <source>
        <dbReference type="PROSITE-ProRule" id="PRU00848"/>
    </source>
</evidence>
<proteinExistence type="inferred from homology"/>
<organism evidence="9 10">
    <name type="scientific">Amphibalanus amphitrite</name>
    <name type="common">Striped barnacle</name>
    <name type="synonym">Balanus amphitrite</name>
    <dbReference type="NCBI Taxonomy" id="1232801"/>
    <lineage>
        <taxon>Eukaryota</taxon>
        <taxon>Metazoa</taxon>
        <taxon>Ecdysozoa</taxon>
        <taxon>Arthropoda</taxon>
        <taxon>Crustacea</taxon>
        <taxon>Multicrustacea</taxon>
        <taxon>Cirripedia</taxon>
        <taxon>Thoracica</taxon>
        <taxon>Thoracicalcarea</taxon>
        <taxon>Balanomorpha</taxon>
        <taxon>Balanoidea</taxon>
        <taxon>Balanidae</taxon>
        <taxon>Amphibalaninae</taxon>
        <taxon>Amphibalanus</taxon>
    </lineage>
</organism>
<keyword evidence="2 6" id="KW-0489">Methyltransferase</keyword>
<feature type="region of interest" description="Disordered" evidence="7">
    <location>
        <begin position="630"/>
        <end position="683"/>
    </location>
</feature>
<comment type="caution">
    <text evidence="9">The sequence shown here is derived from an EMBL/GenBank/DDBJ whole genome shotgun (WGS) entry which is preliminary data.</text>
</comment>
<dbReference type="EMBL" id="VIIS01000912">
    <property type="protein sequence ID" value="KAF0303829.1"/>
    <property type="molecule type" value="Genomic_DNA"/>
</dbReference>
<dbReference type="InterPro" id="IPR041698">
    <property type="entry name" value="Methyltransf_25"/>
</dbReference>
<dbReference type="InterPro" id="IPR039772">
    <property type="entry name" value="Bin3-like"/>
</dbReference>
<dbReference type="Gene3D" id="3.40.50.150">
    <property type="entry name" value="Vaccinia Virus protein VP39"/>
    <property type="match status" value="1"/>
</dbReference>
<dbReference type="AlphaFoldDB" id="A0A6A4WF52"/>
<evidence type="ECO:0000256" key="7">
    <source>
        <dbReference type="SAM" id="MobiDB-lite"/>
    </source>
</evidence>
<feature type="domain" description="Bin3-type SAM" evidence="8">
    <location>
        <begin position="355"/>
        <end position="578"/>
    </location>
</feature>
<evidence type="ECO:0000259" key="8">
    <source>
        <dbReference type="PROSITE" id="PS51515"/>
    </source>
</evidence>
<dbReference type="PANTHER" id="PTHR12315">
    <property type="entry name" value="BICOID-INTERACTING PROTEIN RELATED"/>
    <property type="match status" value="1"/>
</dbReference>
<evidence type="ECO:0000256" key="6">
    <source>
        <dbReference type="RuleBase" id="RU367087"/>
    </source>
</evidence>
<protein>
    <recommendedName>
        <fullName evidence="6">RNA methyltransferase</fullName>
        <ecNumber evidence="6">2.1.1.-</ecNumber>
    </recommendedName>
</protein>
<evidence type="ECO:0000313" key="10">
    <source>
        <dbReference type="Proteomes" id="UP000440578"/>
    </source>
</evidence>
<dbReference type="GO" id="GO:0032259">
    <property type="term" value="P:methylation"/>
    <property type="evidence" value="ECO:0007669"/>
    <property type="project" value="UniProtKB-KW"/>
</dbReference>
<evidence type="ECO:0000313" key="9">
    <source>
        <dbReference type="EMBL" id="KAF0303829.1"/>
    </source>
</evidence>
<dbReference type="GO" id="GO:0008171">
    <property type="term" value="F:O-methyltransferase activity"/>
    <property type="evidence" value="ECO:0007669"/>
    <property type="project" value="UniProtKB-UniRule"/>
</dbReference>
<feature type="region of interest" description="Disordered" evidence="7">
    <location>
        <begin position="276"/>
        <end position="312"/>
    </location>
</feature>
<dbReference type="GO" id="GO:0040031">
    <property type="term" value="P:snRNA modification"/>
    <property type="evidence" value="ECO:0007669"/>
    <property type="project" value="TreeGrafter"/>
</dbReference>
<dbReference type="CDD" id="cd02440">
    <property type="entry name" value="AdoMet_MTases"/>
    <property type="match status" value="1"/>
</dbReference>
<comment type="similarity">
    <text evidence="1 6">Belongs to the methyltransferase superfamily.</text>
</comment>
<feature type="region of interest" description="Disordered" evidence="7">
    <location>
        <begin position="581"/>
        <end position="603"/>
    </location>
</feature>
<dbReference type="InterPro" id="IPR024160">
    <property type="entry name" value="BIN3_SAM-bd_dom"/>
</dbReference>
<feature type="compositionally biased region" description="Basic and acidic residues" evidence="7">
    <location>
        <begin position="31"/>
        <end position="40"/>
    </location>
</feature>
<dbReference type="PANTHER" id="PTHR12315:SF0">
    <property type="entry name" value="7SK SNRNA METHYLPHOSPHATE CAPPING ENZYME"/>
    <property type="match status" value="1"/>
</dbReference>
<feature type="compositionally biased region" description="Basic residues" evidence="7">
    <location>
        <begin position="157"/>
        <end position="169"/>
    </location>
</feature>
<dbReference type="InterPro" id="IPR010675">
    <property type="entry name" value="Bin3_C"/>
</dbReference>
<name>A0A6A4WF52_AMPAM</name>
<dbReference type="Pfam" id="PF13649">
    <property type="entry name" value="Methyltransf_25"/>
    <property type="match status" value="1"/>
</dbReference>
<feature type="compositionally biased region" description="Low complexity" evidence="7">
    <location>
        <begin position="276"/>
        <end position="294"/>
    </location>
</feature>
<evidence type="ECO:0000256" key="4">
    <source>
        <dbReference type="ARBA" id="ARBA00022691"/>
    </source>
</evidence>
<accession>A0A6A4WF52</accession>
<sequence>MASVGISIPPQDHNHVTSPVATSKPAFNGHDGGRRFEAFARRNSGHGGHSERTASNQRLMRKRSWSMHGDWRGLKRRRKGIVPPTKFLLGGNICDPLNLGSLNDEEANRIANANTPVSSPMPTPKYRKEPIEVIIPPDISDPLGLNGPDSLLSPAAQRRKRCKRRRKQLSGHGASEPAGRSLSESSAARSSSDGDTTALLTPVSAPVTTGELSFSACSAAPAPVPASAPAAETAETAPVASAAAGAPDAVPTDAVDGAVRPSSLCVSVEPAPVPSSAAAVASPVARPARPTTSRRSSDEVVSPALPQPGGRPAPFARAGPAPPEMPVFRPRDEAFQYGNYNRYYGYRNPEPGLADSRLSWLKREWFSGLDVLDVGCNVGHVTLTVARDYQPRRCVGVDIDSSLIKAARRNVKHYQRADGFPASMQSLYGDLRPAHKAPGTQFPRNVSFQHANFVLESDALLDTVKPEFDTVLCLSITKWIHLNFGDAGIRRFFRRAFLSLRPGGRLLLEPQPWPSYVKKKKLTKRIWENYHQIRLRPENFPDLLINEIGFERYQTVGRPHHSSHGFSRQLQLFTKAKEPAATSTVTSMETTEAAPSAATVAMDTTVTPAEKTPALVAMDTDTASAPLSAESGAAAVVSGPSGPSSASDHPAPAAGDGPQGSPAPAAQRRTESAEGAQTAAESR</sequence>
<evidence type="ECO:0000256" key="1">
    <source>
        <dbReference type="ARBA" id="ARBA00008361"/>
    </source>
</evidence>
<keyword evidence="3 6" id="KW-0808">Transferase</keyword>
<dbReference type="GO" id="GO:0017069">
    <property type="term" value="F:snRNA binding"/>
    <property type="evidence" value="ECO:0007669"/>
    <property type="project" value="TreeGrafter"/>
</dbReference>
<feature type="compositionally biased region" description="Low complexity" evidence="7">
    <location>
        <begin position="178"/>
        <end position="198"/>
    </location>
</feature>
<reference evidence="9 10" key="1">
    <citation type="submission" date="2019-07" db="EMBL/GenBank/DDBJ databases">
        <title>Draft genome assembly of a fouling barnacle, Amphibalanus amphitrite (Darwin, 1854): The first reference genome for Thecostraca.</title>
        <authorList>
            <person name="Kim W."/>
        </authorList>
    </citation>
    <scope>NUCLEOTIDE SEQUENCE [LARGE SCALE GENOMIC DNA]</scope>
    <source>
        <strain evidence="9">SNU_AA5</strain>
        <tissue evidence="9">Soma without cirri and trophi</tissue>
    </source>
</reference>
<evidence type="ECO:0000256" key="2">
    <source>
        <dbReference type="ARBA" id="ARBA00022603"/>
    </source>
</evidence>
<dbReference type="FunFam" id="3.40.50.150:FF:000083">
    <property type="entry name" value="7SK snRNA methylphosphate capping enzyme"/>
    <property type="match status" value="1"/>
</dbReference>
<dbReference type="GO" id="GO:0008173">
    <property type="term" value="F:RNA methyltransferase activity"/>
    <property type="evidence" value="ECO:0007669"/>
    <property type="project" value="UniProtKB-UniRule"/>
</dbReference>
<dbReference type="EC" id="2.1.1.-" evidence="6"/>